<keyword evidence="3" id="KW-1185">Reference proteome</keyword>
<dbReference type="Pfam" id="PF14834">
    <property type="entry name" value="GST_C_4"/>
    <property type="match status" value="1"/>
</dbReference>
<evidence type="ECO:0000313" key="3">
    <source>
        <dbReference type="Proteomes" id="UP000196342"/>
    </source>
</evidence>
<dbReference type="GO" id="GO:0006749">
    <property type="term" value="P:glutathione metabolic process"/>
    <property type="evidence" value="ECO:0007669"/>
    <property type="project" value="TreeGrafter"/>
</dbReference>
<dbReference type="GO" id="GO:0016034">
    <property type="term" value="F:maleylacetoacetate isomerase activity"/>
    <property type="evidence" value="ECO:0007669"/>
    <property type="project" value="TreeGrafter"/>
</dbReference>
<dbReference type="InterPro" id="IPR036282">
    <property type="entry name" value="Glutathione-S-Trfase_C_sf"/>
</dbReference>
<dbReference type="PANTHER" id="PTHR42673:SF21">
    <property type="entry name" value="GLUTATHIONE S-TRANSFERASE YFCF"/>
    <property type="match status" value="1"/>
</dbReference>
<gene>
    <name evidence="2" type="ORF">CBW21_03760</name>
</gene>
<feature type="domain" description="GST N-terminal" evidence="1">
    <location>
        <begin position="2"/>
        <end position="83"/>
    </location>
</feature>
<sequence>MLKLYVDHDFFSPYAMAAFVALSEKGLPFETLTRDLAAGQQFEPGYRSQSLTSRVPMLLDGDFALSESSAIIEYLEDAYPDTVRVLPADPKARARARQLQAWLRSDLLPLRDERSTETVFGRKPALPLGEAARKAADKLIAVAEAVAPADGGDLFGAWCVADAELALLLKRLTADELPPWLSAYAERQWQRPSLAAWRGRQAR</sequence>
<dbReference type="Proteomes" id="UP000196342">
    <property type="component" value="Unassembled WGS sequence"/>
</dbReference>
<dbReference type="PROSITE" id="PS50404">
    <property type="entry name" value="GST_NTER"/>
    <property type="match status" value="1"/>
</dbReference>
<dbReference type="NCBIfam" id="NF011693">
    <property type="entry name" value="PRK15113.1"/>
    <property type="match status" value="1"/>
</dbReference>
<organism evidence="2 3">
    <name type="scientific">Chromobacterium violaceum</name>
    <dbReference type="NCBI Taxonomy" id="536"/>
    <lineage>
        <taxon>Bacteria</taxon>
        <taxon>Pseudomonadati</taxon>
        <taxon>Pseudomonadota</taxon>
        <taxon>Betaproteobacteria</taxon>
        <taxon>Neisseriales</taxon>
        <taxon>Chromobacteriaceae</taxon>
        <taxon>Chromobacterium</taxon>
    </lineage>
</organism>
<dbReference type="CDD" id="cd00570">
    <property type="entry name" value="GST_N_family"/>
    <property type="match status" value="1"/>
</dbReference>
<dbReference type="Pfam" id="PF13409">
    <property type="entry name" value="GST_N_2"/>
    <property type="match status" value="1"/>
</dbReference>
<dbReference type="PANTHER" id="PTHR42673">
    <property type="entry name" value="MALEYLACETOACETATE ISOMERASE"/>
    <property type="match status" value="1"/>
</dbReference>
<dbReference type="SUPFAM" id="SSF47616">
    <property type="entry name" value="GST C-terminal domain-like"/>
    <property type="match status" value="1"/>
</dbReference>
<dbReference type="InterPro" id="IPR040079">
    <property type="entry name" value="Glutathione_S-Trfase"/>
</dbReference>
<dbReference type="GO" id="GO:0006559">
    <property type="term" value="P:L-phenylalanine catabolic process"/>
    <property type="evidence" value="ECO:0007669"/>
    <property type="project" value="TreeGrafter"/>
</dbReference>
<dbReference type="EMBL" id="NHOO01000003">
    <property type="protein sequence ID" value="OVE49910.1"/>
    <property type="molecule type" value="Genomic_DNA"/>
</dbReference>
<reference evidence="2 3" key="1">
    <citation type="submission" date="2017-05" db="EMBL/GenBank/DDBJ databases">
        <title>Chromobacterium violaceum GHPS1 isolated from Hydrocarbon polluted soil in French Guiana display an awesome secondary metabolite arsenal and a battery of drug and heavy-metal-resistance and detoxification of xenobiotics proteins.</title>
        <authorList>
            <person name="Belbahri L."/>
        </authorList>
    </citation>
    <scope>NUCLEOTIDE SEQUENCE [LARGE SCALE GENOMIC DNA]</scope>
    <source>
        <strain evidence="2 3">GHPS1</strain>
    </source>
</reference>
<dbReference type="AlphaFoldDB" id="A0A202BEU4"/>
<dbReference type="Gene3D" id="1.20.1050.10">
    <property type="match status" value="1"/>
</dbReference>
<accession>A0A202BEU4</accession>
<dbReference type="InterPro" id="IPR004045">
    <property type="entry name" value="Glutathione_S-Trfase_N"/>
</dbReference>
<dbReference type="SFLD" id="SFLDG00358">
    <property type="entry name" value="Main_(cytGST)"/>
    <property type="match status" value="1"/>
</dbReference>
<comment type="caution">
    <text evidence="2">The sequence shown here is derived from an EMBL/GenBank/DDBJ whole genome shotgun (WGS) entry which is preliminary data.</text>
</comment>
<dbReference type="InterPro" id="IPR034338">
    <property type="entry name" value="GST_4_C"/>
</dbReference>
<proteinExistence type="predicted"/>
<keyword evidence="2" id="KW-0808">Transferase</keyword>
<dbReference type="SUPFAM" id="SSF52833">
    <property type="entry name" value="Thioredoxin-like"/>
    <property type="match status" value="1"/>
</dbReference>
<name>A0A202BEU4_CHRVL</name>
<dbReference type="CDD" id="cd03195">
    <property type="entry name" value="GST_C_4"/>
    <property type="match status" value="1"/>
</dbReference>
<evidence type="ECO:0000313" key="2">
    <source>
        <dbReference type="EMBL" id="OVE49910.1"/>
    </source>
</evidence>
<dbReference type="RefSeq" id="WP_087697380.1">
    <property type="nucleotide sequence ID" value="NZ_JBHDKE010000007.1"/>
</dbReference>
<dbReference type="InterPro" id="IPR036249">
    <property type="entry name" value="Thioredoxin-like_sf"/>
</dbReference>
<dbReference type="SFLD" id="SFLDS00019">
    <property type="entry name" value="Glutathione_Transferase_(cytos"/>
    <property type="match status" value="1"/>
</dbReference>
<dbReference type="GO" id="GO:0004364">
    <property type="term" value="F:glutathione transferase activity"/>
    <property type="evidence" value="ECO:0007669"/>
    <property type="project" value="TreeGrafter"/>
</dbReference>
<protein>
    <submittedName>
        <fullName evidence="2">Glutathione S-transferase</fullName>
    </submittedName>
</protein>
<dbReference type="Gene3D" id="3.40.30.10">
    <property type="entry name" value="Glutaredoxin"/>
    <property type="match status" value="1"/>
</dbReference>
<evidence type="ECO:0000259" key="1">
    <source>
        <dbReference type="PROSITE" id="PS50404"/>
    </source>
</evidence>